<evidence type="ECO:0000256" key="4">
    <source>
        <dbReference type="ARBA" id="ARBA00022927"/>
    </source>
</evidence>
<sequence length="548" mass="60066">MAYRNVRQDFRKKTYKKGLDVDEARKKREEHQVEIRKSKKEESIMKKRREQMGSSVPGGGELDMGSTSVDSNMQGGMAGSSAAQRAGLERLPEMAAGILSDDTSKHYPYTMEIRKLLSIEQNPPIDEVINAGVVRRLVEFLTWDHALDLQFEAAWALTNIASGTSKHTQVVINAGAVPIFIRLLAAPHEDVREQSVWALGNIAGDSTQCRDLVISYGGLEPVLNLLSPHAKLSLLRNATWTLSNLCRGKPQPDFNIVRHCLPTLAQLLYMEDDEVLTDACWALSYLSDGVNEKIQAVIDANVVGRLVALLSRPSTSIQTPVLRTIGNIVTGDDQQTQHVINSGALLPLSERLDSAKKSIRKEACWTISNVTAGNREQIQSVIDANIMPKLINLLSVAEFDIRKEATWAVSNATSGGTSQQVIYLVQCGAIPPLCAQLDVAEARIVQVALEGIENILRVGEKEREAHNGLTNEFCTLVEQCGGVDKIEGLQLHSNPDIYEKAVKIIEAFFQDDEEQVNGVVPQADGNQFTFGVQGNGLGGGNIDFDNMS</sequence>
<keyword evidence="2 5" id="KW-0813">Transport</keyword>
<dbReference type="Gene3D" id="1.25.10.10">
    <property type="entry name" value="Leucine-rich Repeat Variant"/>
    <property type="match status" value="1"/>
</dbReference>
<dbReference type="PANTHER" id="PTHR23316">
    <property type="entry name" value="IMPORTIN ALPHA"/>
    <property type="match status" value="1"/>
</dbReference>
<evidence type="ECO:0000259" key="8">
    <source>
        <dbReference type="PROSITE" id="PS51214"/>
    </source>
</evidence>
<evidence type="ECO:0000256" key="3">
    <source>
        <dbReference type="ARBA" id="ARBA00022737"/>
    </source>
</evidence>
<dbReference type="InterPro" id="IPR036975">
    <property type="entry name" value="Importin-a_IBB_sf"/>
</dbReference>
<dbReference type="SMART" id="SM00185">
    <property type="entry name" value="ARM"/>
    <property type="match status" value="8"/>
</dbReference>
<accession>A0A5J4YSL6</accession>
<feature type="region of interest" description="Disordered" evidence="7">
    <location>
        <begin position="14"/>
        <end position="84"/>
    </location>
</feature>
<feature type="repeat" description="ARM" evidence="6">
    <location>
        <begin position="175"/>
        <end position="217"/>
    </location>
</feature>
<dbReference type="InterPro" id="IPR011989">
    <property type="entry name" value="ARM-like"/>
</dbReference>
<feature type="domain" description="IBB" evidence="8">
    <location>
        <begin position="1"/>
        <end position="57"/>
    </location>
</feature>
<dbReference type="InterPro" id="IPR000225">
    <property type="entry name" value="Armadillo"/>
</dbReference>
<dbReference type="OrthoDB" id="29145at2759"/>
<protein>
    <recommendedName>
        <fullName evidence="5">Importin subunit alpha</fullName>
    </recommendedName>
</protein>
<comment type="similarity">
    <text evidence="1 5">Belongs to the importin alpha family.</text>
</comment>
<evidence type="ECO:0000313" key="9">
    <source>
        <dbReference type="EMBL" id="KAA8494268.1"/>
    </source>
</evidence>
<dbReference type="InterPro" id="IPR002652">
    <property type="entry name" value="Importin-a_IBB"/>
</dbReference>
<dbReference type="GO" id="GO:0005737">
    <property type="term" value="C:cytoplasm"/>
    <property type="evidence" value="ECO:0007669"/>
    <property type="project" value="InterPro"/>
</dbReference>
<dbReference type="PIRSF" id="PIRSF005673">
    <property type="entry name" value="Importin_alpha"/>
    <property type="match status" value="1"/>
</dbReference>
<dbReference type="InterPro" id="IPR016024">
    <property type="entry name" value="ARM-type_fold"/>
</dbReference>
<dbReference type="PROSITE" id="PS51214">
    <property type="entry name" value="IBB"/>
    <property type="match status" value="1"/>
</dbReference>
<feature type="repeat" description="ARM" evidence="6">
    <location>
        <begin position="217"/>
        <end position="245"/>
    </location>
</feature>
<organism evidence="9 10">
    <name type="scientific">Porphyridium purpureum</name>
    <name type="common">Red alga</name>
    <name type="synonym">Porphyridium cruentum</name>
    <dbReference type="NCBI Taxonomy" id="35688"/>
    <lineage>
        <taxon>Eukaryota</taxon>
        <taxon>Rhodophyta</taxon>
        <taxon>Bangiophyceae</taxon>
        <taxon>Porphyridiales</taxon>
        <taxon>Porphyridiaceae</taxon>
        <taxon>Porphyridium</taxon>
    </lineage>
</organism>
<dbReference type="Gene3D" id="1.20.5.690">
    <property type="entry name" value="Importin-alpha, importin-beta-binding domain"/>
    <property type="match status" value="1"/>
</dbReference>
<dbReference type="Pfam" id="PF00514">
    <property type="entry name" value="Arm"/>
    <property type="match status" value="8"/>
</dbReference>
<evidence type="ECO:0000256" key="6">
    <source>
        <dbReference type="PROSITE-ProRule" id="PRU00259"/>
    </source>
</evidence>
<dbReference type="Pfam" id="PF01749">
    <property type="entry name" value="IBB"/>
    <property type="match status" value="1"/>
</dbReference>
<dbReference type="OMA" id="EMIQMLY"/>
<dbReference type="Pfam" id="PF16186">
    <property type="entry name" value="Arm_3"/>
    <property type="match status" value="1"/>
</dbReference>
<evidence type="ECO:0000313" key="10">
    <source>
        <dbReference type="Proteomes" id="UP000324585"/>
    </source>
</evidence>
<feature type="compositionally biased region" description="Polar residues" evidence="7">
    <location>
        <begin position="65"/>
        <end position="74"/>
    </location>
</feature>
<name>A0A5J4YSL6_PORPP</name>
<keyword evidence="3" id="KW-0677">Repeat</keyword>
<dbReference type="FunFam" id="1.25.10.10:FF:000021">
    <property type="entry name" value="Importin subunit alpha"/>
    <property type="match status" value="1"/>
</dbReference>
<comment type="caution">
    <text evidence="9">The sequence shown here is derived from an EMBL/GenBank/DDBJ whole genome shotgun (WGS) entry which is preliminary data.</text>
</comment>
<dbReference type="InterPro" id="IPR032413">
    <property type="entry name" value="Arm_3"/>
</dbReference>
<proteinExistence type="inferred from homology"/>
<evidence type="ECO:0000256" key="2">
    <source>
        <dbReference type="ARBA" id="ARBA00022448"/>
    </source>
</evidence>
<dbReference type="Proteomes" id="UP000324585">
    <property type="component" value="Unassembled WGS sequence"/>
</dbReference>
<reference evidence="10" key="1">
    <citation type="journal article" date="2019" name="Nat. Commun.">
        <title>Expansion of phycobilisome linker gene families in mesophilic red algae.</title>
        <authorList>
            <person name="Lee J."/>
            <person name="Kim D."/>
            <person name="Bhattacharya D."/>
            <person name="Yoon H.S."/>
        </authorList>
    </citation>
    <scope>NUCLEOTIDE SEQUENCE [LARGE SCALE GENOMIC DNA]</scope>
    <source>
        <strain evidence="10">CCMP 1328</strain>
    </source>
</reference>
<dbReference type="GO" id="GO:0061608">
    <property type="term" value="F:nuclear import signal receptor activity"/>
    <property type="evidence" value="ECO:0007669"/>
    <property type="project" value="InterPro"/>
</dbReference>
<dbReference type="PROSITE" id="PS50176">
    <property type="entry name" value="ARM_REPEAT"/>
    <property type="match status" value="3"/>
</dbReference>
<gene>
    <name evidence="9" type="ORF">FVE85_4243</name>
</gene>
<dbReference type="InterPro" id="IPR024931">
    <property type="entry name" value="Importin_alpha"/>
</dbReference>
<feature type="compositionally biased region" description="Basic and acidic residues" evidence="7">
    <location>
        <begin position="14"/>
        <end position="45"/>
    </location>
</feature>
<keyword evidence="10" id="KW-1185">Reference proteome</keyword>
<keyword evidence="4 5" id="KW-0653">Protein transport</keyword>
<dbReference type="SUPFAM" id="SSF48371">
    <property type="entry name" value="ARM repeat"/>
    <property type="match status" value="1"/>
</dbReference>
<evidence type="ECO:0000256" key="7">
    <source>
        <dbReference type="SAM" id="MobiDB-lite"/>
    </source>
</evidence>
<dbReference type="AlphaFoldDB" id="A0A5J4YSL6"/>
<dbReference type="GO" id="GO:0006606">
    <property type="term" value="P:protein import into nucleus"/>
    <property type="evidence" value="ECO:0007669"/>
    <property type="project" value="InterPro"/>
</dbReference>
<evidence type="ECO:0000256" key="5">
    <source>
        <dbReference type="PIRNR" id="PIRNR005673"/>
    </source>
</evidence>
<dbReference type="GO" id="GO:0005634">
    <property type="term" value="C:nucleus"/>
    <property type="evidence" value="ECO:0007669"/>
    <property type="project" value="UniProtKB-ARBA"/>
</dbReference>
<feature type="repeat" description="ARM" evidence="6">
    <location>
        <begin position="132"/>
        <end position="175"/>
    </location>
</feature>
<evidence type="ECO:0000256" key="1">
    <source>
        <dbReference type="ARBA" id="ARBA00010394"/>
    </source>
</evidence>
<dbReference type="EMBL" id="VRMN01000005">
    <property type="protein sequence ID" value="KAA8494268.1"/>
    <property type="molecule type" value="Genomic_DNA"/>
</dbReference>